<dbReference type="Proteomes" id="UP000324354">
    <property type="component" value="Chromosome"/>
</dbReference>
<name>A0A5C0XPJ4_PYRFU</name>
<proteinExistence type="predicted"/>
<evidence type="ECO:0000313" key="1">
    <source>
        <dbReference type="EMBL" id="QEK78867.1"/>
    </source>
</evidence>
<gene>
    <name evidence="1" type="ORF">PFDSM3638_06095</name>
</gene>
<accession>A0A5C0XPJ4</accession>
<dbReference type="GeneID" id="41713026"/>
<dbReference type="GeneID" id="13301821"/>
<dbReference type="AlphaFoldDB" id="A0A5C0XPJ4"/>
<reference evidence="1 2" key="1">
    <citation type="submission" date="2017-08" db="EMBL/GenBank/DDBJ databases">
        <title>Resequencing and Reannotation of the genome of Pyrococcus furiosus type strain DSM3638.</title>
        <authorList>
            <person name="Reichelt R.M."/>
            <person name="Bunk B."/>
        </authorList>
    </citation>
    <scope>NUCLEOTIDE SEQUENCE [LARGE SCALE GENOMIC DNA]</scope>
    <source>
        <strain evidence="1 2">DSM 3638</strain>
    </source>
</reference>
<dbReference type="EMBL" id="CP023154">
    <property type="protein sequence ID" value="QEK78867.1"/>
    <property type="molecule type" value="Genomic_DNA"/>
</dbReference>
<organism evidence="1 2">
    <name type="scientific">Pyrococcus furiosus (strain ATCC 43587 / DSM 3638 / JCM 8422 / Vc1)</name>
    <dbReference type="NCBI Taxonomy" id="186497"/>
    <lineage>
        <taxon>Archaea</taxon>
        <taxon>Methanobacteriati</taxon>
        <taxon>Methanobacteriota</taxon>
        <taxon>Thermococci</taxon>
        <taxon>Thermococcales</taxon>
        <taxon>Thermococcaceae</taxon>
        <taxon>Pyrococcus</taxon>
    </lineage>
</organism>
<protein>
    <submittedName>
        <fullName evidence="1">Uncharacterized protein</fullName>
    </submittedName>
</protein>
<evidence type="ECO:0000313" key="2">
    <source>
        <dbReference type="Proteomes" id="UP000324354"/>
    </source>
</evidence>
<dbReference type="RefSeq" id="WP_011012361.1">
    <property type="nucleotide sequence ID" value="NC_003413.1"/>
</dbReference>
<sequence length="125" mass="14201">MHSHGLVVLPISSSIGALVFERGRYRVIAKPGEGWNVVINADGRAITPKEVYVEYKGKIIKPNLTSSNFNAYLYINLNYKYAVLMNEEEFNTTLARLFIRPEELYELVYSNSGIVKNTEARASQR</sequence>